<keyword evidence="1 3" id="KW-0472">Membrane</keyword>
<dbReference type="CDD" id="cd07185">
    <property type="entry name" value="OmpA_C-like"/>
    <property type="match status" value="1"/>
</dbReference>
<dbReference type="eggNOG" id="COG3455">
    <property type="taxonomic scope" value="Bacteria"/>
</dbReference>
<dbReference type="NCBIfam" id="TIGR03349">
    <property type="entry name" value="IV_VI_DotU"/>
    <property type="match status" value="1"/>
</dbReference>
<organism evidence="5 6">
    <name type="scientific">Trabulsiella guamensis ATCC 49490</name>
    <dbReference type="NCBI Taxonomy" id="1005994"/>
    <lineage>
        <taxon>Bacteria</taxon>
        <taxon>Pseudomonadati</taxon>
        <taxon>Pseudomonadota</taxon>
        <taxon>Gammaproteobacteria</taxon>
        <taxon>Enterobacterales</taxon>
        <taxon>Enterobacteriaceae</taxon>
        <taxon>Trabulsiella</taxon>
    </lineage>
</organism>
<evidence type="ECO:0000259" key="4">
    <source>
        <dbReference type="PROSITE" id="PS51123"/>
    </source>
</evidence>
<keyword evidence="6" id="KW-1185">Reference proteome</keyword>
<evidence type="ECO:0000313" key="6">
    <source>
        <dbReference type="Proteomes" id="UP000028630"/>
    </source>
</evidence>
<evidence type="ECO:0000256" key="1">
    <source>
        <dbReference type="PROSITE-ProRule" id="PRU00473"/>
    </source>
</evidence>
<dbReference type="PANTHER" id="PTHR30329">
    <property type="entry name" value="STATOR ELEMENT OF FLAGELLAR MOTOR COMPLEX"/>
    <property type="match status" value="1"/>
</dbReference>
<dbReference type="Pfam" id="PF00691">
    <property type="entry name" value="OmpA"/>
    <property type="match status" value="1"/>
</dbReference>
<dbReference type="GO" id="GO:0016020">
    <property type="term" value="C:membrane"/>
    <property type="evidence" value="ECO:0007669"/>
    <property type="project" value="UniProtKB-UniRule"/>
</dbReference>
<keyword evidence="3" id="KW-1133">Transmembrane helix</keyword>
<protein>
    <recommendedName>
        <fullName evidence="4">OmpA-like domain-containing protein</fullName>
    </recommendedName>
</protein>
<dbReference type="InterPro" id="IPR036737">
    <property type="entry name" value="OmpA-like_sf"/>
</dbReference>
<comment type="caution">
    <text evidence="5">The sequence shown here is derived from an EMBL/GenBank/DDBJ whole genome shotgun (WGS) entry which is preliminary data.</text>
</comment>
<dbReference type="Pfam" id="PF09850">
    <property type="entry name" value="DotU"/>
    <property type="match status" value="1"/>
</dbReference>
<dbReference type="SUPFAM" id="SSF103088">
    <property type="entry name" value="OmpA-like"/>
    <property type="match status" value="1"/>
</dbReference>
<gene>
    <name evidence="5" type="ORF">GTGU_04353</name>
</gene>
<feature type="compositionally biased region" description="Basic and acidic residues" evidence="2">
    <location>
        <begin position="94"/>
        <end position="106"/>
    </location>
</feature>
<sequence>MNEFERQIREAISAARTGAKHAEQSLTSPIWQAKSSMASMSGLLPKGSSRNNSNQENESDDIPEDTREIEQNKSGDTAKNPPSDAFMRNAMTRSGRDETGTRRVSIERPGISHGLWGNPYIAAAMPLLLLVERLRGQRSLTFEEARSQIVRELQHFQQNLQKQGKPPEDINHISYLLCTYIDAILSDKQVTSLSLLVEFHRDAWGGEDCFEHLQTYMEAPQRNRELLEFYDLILSLGFEGKYQMEERGSALLLDLRTHLNSLLYGHNPTQYLTTATSESVTPRRRRLKAIKVLLCGLLICLVAYGITAWYLHEQARKIRNDILAWVPPEPRKINIMETLPNPLSQILNEGWLEVRKDPRGWLLIFTSDGAFRTGEAQLSESFLQKRNIERLGAALAPWPGDLEVIGHTDNQPFRNSKVNSNLKLSEARAEVVADKLRETTNINQTHQRVISSVGRGENEPLADNSTDEGRRRNRRVDILWKIGQREADEAMKDFLQQSTVTPVTPRPVDKQ</sequence>
<name>A0A084ZNI2_9ENTR</name>
<keyword evidence="3" id="KW-0812">Transmembrane</keyword>
<dbReference type="eggNOG" id="COG1360">
    <property type="taxonomic scope" value="Bacteria"/>
</dbReference>
<feature type="compositionally biased region" description="Basic and acidic residues" evidence="2">
    <location>
        <begin position="64"/>
        <end position="73"/>
    </location>
</feature>
<evidence type="ECO:0000256" key="2">
    <source>
        <dbReference type="SAM" id="MobiDB-lite"/>
    </source>
</evidence>
<dbReference type="PROSITE" id="PS51123">
    <property type="entry name" value="OMPA_2"/>
    <property type="match status" value="1"/>
</dbReference>
<dbReference type="NCBIfam" id="NF038228">
    <property type="entry name" value="IcmH_DotU_IVB"/>
    <property type="match status" value="1"/>
</dbReference>
<dbReference type="PANTHER" id="PTHR30329:SF20">
    <property type="entry name" value="EXPORTED PROTEIN"/>
    <property type="match status" value="1"/>
</dbReference>
<feature type="transmembrane region" description="Helical" evidence="3">
    <location>
        <begin position="292"/>
        <end position="311"/>
    </location>
</feature>
<reference evidence="6" key="1">
    <citation type="submission" date="2014-05" db="EMBL/GenBank/DDBJ databases">
        <title>ATOL: Assembling a taxonomically balanced genome-scale reconstruction of the evolutionary history of the Enterobacteriaceae.</title>
        <authorList>
            <person name="Plunkett G. III"/>
            <person name="Neeno-Eckwall E.C."/>
            <person name="Glasner J.D."/>
            <person name="Perna N.T."/>
        </authorList>
    </citation>
    <scope>NUCLEOTIDE SEQUENCE [LARGE SCALE GENOMIC DNA]</scope>
    <source>
        <strain evidence="6">ATCC 49490</strain>
    </source>
</reference>
<feature type="compositionally biased region" description="Polar residues" evidence="2">
    <location>
        <begin position="24"/>
        <end position="39"/>
    </location>
</feature>
<dbReference type="InterPro" id="IPR050330">
    <property type="entry name" value="Bact_OuterMem_StrucFunc"/>
</dbReference>
<dbReference type="Gene3D" id="1.25.40.590">
    <property type="entry name" value="Type IV / VI secretion system, DotU"/>
    <property type="match status" value="1"/>
</dbReference>
<proteinExistence type="predicted"/>
<dbReference type="InterPro" id="IPR006665">
    <property type="entry name" value="OmpA-like"/>
</dbReference>
<dbReference type="AlphaFoldDB" id="A0A084ZNI2"/>
<dbReference type="InterPro" id="IPR038522">
    <property type="entry name" value="T4/T6SS_DotU_sf"/>
</dbReference>
<dbReference type="OrthoDB" id="345640at2"/>
<dbReference type="InterPro" id="IPR017732">
    <property type="entry name" value="T4/T6SS_DotU"/>
</dbReference>
<evidence type="ECO:0000256" key="3">
    <source>
        <dbReference type="SAM" id="Phobius"/>
    </source>
</evidence>
<dbReference type="RefSeq" id="WP_051857421.1">
    <property type="nucleotide sequence ID" value="NZ_JMTB01000118.1"/>
</dbReference>
<dbReference type="EMBL" id="JMTB01000118">
    <property type="protein sequence ID" value="KFB99026.1"/>
    <property type="molecule type" value="Genomic_DNA"/>
</dbReference>
<evidence type="ECO:0000313" key="5">
    <source>
        <dbReference type="EMBL" id="KFB99026.1"/>
    </source>
</evidence>
<feature type="region of interest" description="Disordered" evidence="2">
    <location>
        <begin position="15"/>
        <end position="106"/>
    </location>
</feature>
<feature type="domain" description="OmpA-like" evidence="4">
    <location>
        <begin position="359"/>
        <end position="484"/>
    </location>
</feature>
<dbReference type="Proteomes" id="UP000028630">
    <property type="component" value="Unassembled WGS sequence"/>
</dbReference>
<dbReference type="Gene3D" id="3.30.1330.60">
    <property type="entry name" value="OmpA-like domain"/>
    <property type="match status" value="1"/>
</dbReference>
<accession>A0A084ZNI2</accession>